<dbReference type="InterPro" id="IPR051907">
    <property type="entry name" value="DoxX-like_oxidoreductase"/>
</dbReference>
<accession>A0A517YS06</accession>
<dbReference type="KEGG" id="pcor:KS4_10430"/>
<dbReference type="Pfam" id="PF07681">
    <property type="entry name" value="DoxX"/>
    <property type="match status" value="1"/>
</dbReference>
<feature type="transmembrane region" description="Helical" evidence="7">
    <location>
        <begin position="51"/>
        <end position="70"/>
    </location>
</feature>
<dbReference type="Proteomes" id="UP000317369">
    <property type="component" value="Chromosome"/>
</dbReference>
<evidence type="ECO:0000256" key="5">
    <source>
        <dbReference type="ARBA" id="ARBA00022989"/>
    </source>
</evidence>
<comment type="similarity">
    <text evidence="2">Belongs to the DoxX family.</text>
</comment>
<name>A0A517YS06_9BACT</name>
<evidence type="ECO:0000313" key="9">
    <source>
        <dbReference type="Proteomes" id="UP000317369"/>
    </source>
</evidence>
<gene>
    <name evidence="8" type="primary">yphA</name>
    <name evidence="8" type="ORF">KS4_10430</name>
</gene>
<feature type="transmembrane region" description="Helical" evidence="7">
    <location>
        <begin position="77"/>
        <end position="97"/>
    </location>
</feature>
<evidence type="ECO:0000256" key="1">
    <source>
        <dbReference type="ARBA" id="ARBA00004651"/>
    </source>
</evidence>
<protein>
    <submittedName>
        <fullName evidence="8">Inner membrane protein YphA</fullName>
    </submittedName>
</protein>
<comment type="subcellular location">
    <subcellularLocation>
        <location evidence="1">Cell membrane</location>
        <topology evidence="1">Multi-pass membrane protein</topology>
    </subcellularLocation>
</comment>
<evidence type="ECO:0000256" key="4">
    <source>
        <dbReference type="ARBA" id="ARBA00022692"/>
    </source>
</evidence>
<keyword evidence="3" id="KW-1003">Cell membrane</keyword>
<sequence length="160" mass="17194">MCCVMKGGLSVLGRLFLVLIFVMSALGNKVPNFESMAGYMASEGMPMPKVMLVGAIVFMVVGGALVFVGFKARIGAGLLAVFLVLATYYFHDFWTFVDAGERQMQTIAFMKNLALLGAMLFIVANGAGAWSVDRLIGRGKSCASEGCKTKDQKEKSVVDQ</sequence>
<evidence type="ECO:0000256" key="3">
    <source>
        <dbReference type="ARBA" id="ARBA00022475"/>
    </source>
</evidence>
<evidence type="ECO:0000256" key="2">
    <source>
        <dbReference type="ARBA" id="ARBA00006679"/>
    </source>
</evidence>
<feature type="transmembrane region" description="Helical" evidence="7">
    <location>
        <begin position="109"/>
        <end position="130"/>
    </location>
</feature>
<organism evidence="8 9">
    <name type="scientific">Poriferisphaera corsica</name>
    <dbReference type="NCBI Taxonomy" id="2528020"/>
    <lineage>
        <taxon>Bacteria</taxon>
        <taxon>Pseudomonadati</taxon>
        <taxon>Planctomycetota</taxon>
        <taxon>Phycisphaerae</taxon>
        <taxon>Phycisphaerales</taxon>
        <taxon>Phycisphaeraceae</taxon>
        <taxon>Poriferisphaera</taxon>
    </lineage>
</organism>
<keyword evidence="6 7" id="KW-0472">Membrane</keyword>
<keyword evidence="9" id="KW-1185">Reference proteome</keyword>
<evidence type="ECO:0000256" key="6">
    <source>
        <dbReference type="ARBA" id="ARBA00023136"/>
    </source>
</evidence>
<dbReference type="PANTHER" id="PTHR33452:SF1">
    <property type="entry name" value="INNER MEMBRANE PROTEIN YPHA-RELATED"/>
    <property type="match status" value="1"/>
</dbReference>
<dbReference type="EMBL" id="CP036425">
    <property type="protein sequence ID" value="QDU33004.1"/>
    <property type="molecule type" value="Genomic_DNA"/>
</dbReference>
<dbReference type="AlphaFoldDB" id="A0A517YS06"/>
<proteinExistence type="inferred from homology"/>
<dbReference type="OrthoDB" id="9792760at2"/>
<keyword evidence="5 7" id="KW-1133">Transmembrane helix</keyword>
<reference evidence="8 9" key="1">
    <citation type="submission" date="2019-02" db="EMBL/GenBank/DDBJ databases">
        <title>Deep-cultivation of Planctomycetes and their phenomic and genomic characterization uncovers novel biology.</title>
        <authorList>
            <person name="Wiegand S."/>
            <person name="Jogler M."/>
            <person name="Boedeker C."/>
            <person name="Pinto D."/>
            <person name="Vollmers J."/>
            <person name="Rivas-Marin E."/>
            <person name="Kohn T."/>
            <person name="Peeters S.H."/>
            <person name="Heuer A."/>
            <person name="Rast P."/>
            <person name="Oberbeckmann S."/>
            <person name="Bunk B."/>
            <person name="Jeske O."/>
            <person name="Meyerdierks A."/>
            <person name="Storesund J.E."/>
            <person name="Kallscheuer N."/>
            <person name="Luecker S."/>
            <person name="Lage O.M."/>
            <person name="Pohl T."/>
            <person name="Merkel B.J."/>
            <person name="Hornburger P."/>
            <person name="Mueller R.-W."/>
            <person name="Bruemmer F."/>
            <person name="Labrenz M."/>
            <person name="Spormann A.M."/>
            <person name="Op den Camp H."/>
            <person name="Overmann J."/>
            <person name="Amann R."/>
            <person name="Jetten M.S.M."/>
            <person name="Mascher T."/>
            <person name="Medema M.H."/>
            <person name="Devos D.P."/>
            <person name="Kaster A.-K."/>
            <person name="Ovreas L."/>
            <person name="Rohde M."/>
            <person name="Galperin M.Y."/>
            <person name="Jogler C."/>
        </authorList>
    </citation>
    <scope>NUCLEOTIDE SEQUENCE [LARGE SCALE GENOMIC DNA]</scope>
    <source>
        <strain evidence="8 9">KS4</strain>
    </source>
</reference>
<dbReference type="PANTHER" id="PTHR33452">
    <property type="entry name" value="OXIDOREDUCTASE CATD-RELATED"/>
    <property type="match status" value="1"/>
</dbReference>
<dbReference type="InterPro" id="IPR032808">
    <property type="entry name" value="DoxX"/>
</dbReference>
<keyword evidence="4 7" id="KW-0812">Transmembrane</keyword>
<evidence type="ECO:0000313" key="8">
    <source>
        <dbReference type="EMBL" id="QDU33004.1"/>
    </source>
</evidence>
<evidence type="ECO:0000256" key="7">
    <source>
        <dbReference type="SAM" id="Phobius"/>
    </source>
</evidence>
<dbReference type="GO" id="GO:0005886">
    <property type="term" value="C:plasma membrane"/>
    <property type="evidence" value="ECO:0007669"/>
    <property type="project" value="UniProtKB-SubCell"/>
</dbReference>